<proteinExistence type="predicted"/>
<dbReference type="EMBL" id="HG673812">
    <property type="protein sequence ID" value="CDJ38083.1"/>
    <property type="molecule type" value="Genomic_DNA"/>
</dbReference>
<evidence type="ECO:0000313" key="5">
    <source>
        <dbReference type="Proteomes" id="UP000030747"/>
    </source>
</evidence>
<evidence type="ECO:0000313" key="4">
    <source>
        <dbReference type="EMBL" id="CDJ38083.1"/>
    </source>
</evidence>
<name>U6KRL9_EIMTE</name>
<feature type="domain" description="RNA 3'-terminal phosphate cyclase" evidence="2">
    <location>
        <begin position="17"/>
        <end position="480"/>
    </location>
</feature>
<dbReference type="GO" id="GO:0000479">
    <property type="term" value="P:endonucleolytic cleavage of tricistronic rRNA transcript (SSU-rRNA, 5.8S rRNA, LSU-rRNA)"/>
    <property type="evidence" value="ECO:0007669"/>
    <property type="project" value="TreeGrafter"/>
</dbReference>
<dbReference type="VEuPathDB" id="ToxoDB:ETH2_0601400"/>
<dbReference type="Proteomes" id="UP000030747">
    <property type="component" value="Unassembled WGS sequence"/>
</dbReference>
<dbReference type="PANTHER" id="PTHR11096">
    <property type="entry name" value="RNA 3' TERMINAL PHOSPHATE CYCLASE"/>
    <property type="match status" value="1"/>
</dbReference>
<dbReference type="Pfam" id="PF01137">
    <property type="entry name" value="RTC"/>
    <property type="match status" value="1"/>
</dbReference>
<gene>
    <name evidence="4" type="ORF">ETH_00030025</name>
</gene>
<dbReference type="VEuPathDB" id="ToxoDB:ETH_00030025"/>
<dbReference type="InterPro" id="IPR023797">
    <property type="entry name" value="RNA3'_phos_cyclase_dom"/>
</dbReference>
<dbReference type="OMA" id="HNCHESR"/>
<reference evidence="4" key="1">
    <citation type="submission" date="2013-10" db="EMBL/GenBank/DDBJ databases">
        <title>Genomic analysis of the causative agents of coccidiosis in chickens.</title>
        <authorList>
            <person name="Reid A.J."/>
            <person name="Blake D."/>
            <person name="Billington K."/>
            <person name="Browne H."/>
            <person name="Dunn M."/>
            <person name="Hung S."/>
            <person name="Kawahara F."/>
            <person name="Miranda-Saavedra D."/>
            <person name="Mourier T."/>
            <person name="Nagra H."/>
            <person name="Otto T.D."/>
            <person name="Rawlings N."/>
            <person name="Sanchez A."/>
            <person name="Sanders M."/>
            <person name="Subramaniam C."/>
            <person name="Tay Y."/>
            <person name="Dear P."/>
            <person name="Doerig C."/>
            <person name="Gruber A."/>
            <person name="Parkinson J."/>
            <person name="Shirley M."/>
            <person name="Wan K.L."/>
            <person name="Berriman M."/>
            <person name="Tomley F."/>
            <person name="Pain A."/>
        </authorList>
    </citation>
    <scope>NUCLEOTIDE SEQUENCE [LARGE SCALE GENOMIC DNA]</scope>
    <source>
        <strain evidence="4">Houghton</strain>
    </source>
</reference>
<feature type="compositionally biased region" description="Low complexity" evidence="1">
    <location>
        <begin position="486"/>
        <end position="495"/>
    </location>
</feature>
<dbReference type="GO" id="GO:0005730">
    <property type="term" value="C:nucleolus"/>
    <property type="evidence" value="ECO:0007669"/>
    <property type="project" value="TreeGrafter"/>
</dbReference>
<dbReference type="InterPro" id="IPR036553">
    <property type="entry name" value="RPTC_insert"/>
</dbReference>
<feature type="domain" description="RNA 3'-terminal phosphate cyclase insert" evidence="3">
    <location>
        <begin position="243"/>
        <end position="362"/>
    </location>
</feature>
<sequence length="538" mass="56440">MVQDSYNGAAAPAALVYEGHNCLRERLCLSILSGKDIWVRHIRENPSVIAATDGAAAALPGLQQHEASFIRLLCKVTEGSEVYIHPTGTSLRFRPGLLLGVRAAATHTAVGQSNAAAVAAAAPVVHNCHESRGISYYLEPLLYLAPFCKYRMSVLLRGVTDAAAADASVDFLRLQQIPLLQQLLKQSGGAVAAAAAASPPEIKVHCRGLPGSPFGVITFKGPEVARGDLQPFTLAGAVASAPFKRVRGVAFVAGASAAFPRRAVSAARGLLNMLLPDVWVYVEDALKTGGGGIKTAAAVAAAAAEGKGDTQQHQLQQLLQEQKQKLKSSKVAAMGMVLVAENIKGGCRAAGDAMFLDPVAATDAAAAPPSVADTVAAASRSTGNVKLQHLLQAEAATEAVASTKATLTTPEEQLGLRVARLLLLQLLLGGAVPPRGQKMALLFAALAGDHAPSKVLLSRLTPSTVGFLRLLRDFFGVAFTFEQQEQGTKEQLQQQHSDEDDENSSNTERDEPLDLSWAPQVLASCVGIGYKNTNVSSF</sequence>
<protein>
    <submittedName>
        <fullName evidence="4">Rna 3' terminal phosphate cyclase, putative</fullName>
    </submittedName>
</protein>
<feature type="region of interest" description="Disordered" evidence="1">
    <location>
        <begin position="486"/>
        <end position="512"/>
    </location>
</feature>
<dbReference type="InterPro" id="IPR013792">
    <property type="entry name" value="RNA3'P_cycl/enolpyr_Trfase_a/b"/>
</dbReference>
<dbReference type="InterPro" id="IPR000228">
    <property type="entry name" value="RNA3'_term_phos_cyc"/>
</dbReference>
<evidence type="ECO:0000259" key="2">
    <source>
        <dbReference type="Pfam" id="PF01137"/>
    </source>
</evidence>
<keyword evidence="5" id="KW-1185">Reference proteome</keyword>
<accession>U6KRL9</accession>
<dbReference type="Pfam" id="PF05189">
    <property type="entry name" value="RTC_insert"/>
    <property type="match status" value="1"/>
</dbReference>
<dbReference type="Gene3D" id="3.65.10.20">
    <property type="entry name" value="RNA 3'-terminal phosphate cyclase domain"/>
    <property type="match status" value="1"/>
</dbReference>
<dbReference type="RefSeq" id="XP_013228921.1">
    <property type="nucleotide sequence ID" value="XM_013373467.1"/>
</dbReference>
<dbReference type="InterPro" id="IPR037136">
    <property type="entry name" value="RNA3'_phos_cyclase_dom_sf"/>
</dbReference>
<dbReference type="AlphaFoldDB" id="U6KRL9"/>
<organism evidence="4 5">
    <name type="scientific">Eimeria tenella</name>
    <name type="common">Coccidian parasite</name>
    <dbReference type="NCBI Taxonomy" id="5802"/>
    <lineage>
        <taxon>Eukaryota</taxon>
        <taxon>Sar</taxon>
        <taxon>Alveolata</taxon>
        <taxon>Apicomplexa</taxon>
        <taxon>Conoidasida</taxon>
        <taxon>Coccidia</taxon>
        <taxon>Eucoccidiorida</taxon>
        <taxon>Eimeriorina</taxon>
        <taxon>Eimeriidae</taxon>
        <taxon>Eimeria</taxon>
    </lineage>
</organism>
<reference evidence="4" key="2">
    <citation type="submission" date="2013-10" db="EMBL/GenBank/DDBJ databases">
        <authorList>
            <person name="Aslett M."/>
        </authorList>
    </citation>
    <scope>NUCLEOTIDE SEQUENCE [LARGE SCALE GENOMIC DNA]</scope>
    <source>
        <strain evidence="4">Houghton</strain>
    </source>
</reference>
<dbReference type="Gene3D" id="3.30.360.20">
    <property type="entry name" value="RNA 3'-terminal phosphate cyclase, insert domain"/>
    <property type="match status" value="1"/>
</dbReference>
<dbReference type="PANTHER" id="PTHR11096:SF1">
    <property type="entry name" value="RNA 3'-TERMINAL PHOSPHATE CYCLASE-LIKE PROTEIN"/>
    <property type="match status" value="1"/>
</dbReference>
<dbReference type="GeneID" id="25255084"/>
<evidence type="ECO:0000256" key="1">
    <source>
        <dbReference type="SAM" id="MobiDB-lite"/>
    </source>
</evidence>
<evidence type="ECO:0000259" key="3">
    <source>
        <dbReference type="Pfam" id="PF05189"/>
    </source>
</evidence>
<dbReference type="SUPFAM" id="SSF55205">
    <property type="entry name" value="EPT/RTPC-like"/>
    <property type="match status" value="1"/>
</dbReference>
<dbReference type="OrthoDB" id="1911237at2759"/>
<dbReference type="GO" id="GO:0004521">
    <property type="term" value="F:RNA endonuclease activity"/>
    <property type="evidence" value="ECO:0007669"/>
    <property type="project" value="TreeGrafter"/>
</dbReference>
<dbReference type="InterPro" id="IPR013791">
    <property type="entry name" value="RNA3'-term_phos_cycl_insert"/>
</dbReference>